<comment type="caution">
    <text evidence="3">The sequence shown here is derived from an EMBL/GenBank/DDBJ whole genome shotgun (WGS) entry which is preliminary data.</text>
</comment>
<feature type="region of interest" description="Disordered" evidence="1">
    <location>
        <begin position="101"/>
        <end position="130"/>
    </location>
</feature>
<dbReference type="EMBL" id="VOSK01000043">
    <property type="protein sequence ID" value="MPR26241.1"/>
    <property type="molecule type" value="Genomic_DNA"/>
</dbReference>
<dbReference type="PANTHER" id="PTHR36121:SF1">
    <property type="entry name" value="PROTEIN SXY"/>
    <property type="match status" value="1"/>
</dbReference>
<organism evidence="3 4">
    <name type="scientific">Microvirga tunisiensis</name>
    <dbReference type="NCBI Taxonomy" id="2108360"/>
    <lineage>
        <taxon>Bacteria</taxon>
        <taxon>Pseudomonadati</taxon>
        <taxon>Pseudomonadota</taxon>
        <taxon>Alphaproteobacteria</taxon>
        <taxon>Hyphomicrobiales</taxon>
        <taxon>Methylobacteriaceae</taxon>
        <taxon>Microvirga</taxon>
    </lineage>
</organism>
<dbReference type="RefSeq" id="WP_152712379.1">
    <property type="nucleotide sequence ID" value="NZ_VOSJ01000039.1"/>
</dbReference>
<dbReference type="OrthoDB" id="1524907at2"/>
<protein>
    <submittedName>
        <fullName evidence="3">TfoX/Sxy family protein</fullName>
    </submittedName>
</protein>
<evidence type="ECO:0000256" key="1">
    <source>
        <dbReference type="SAM" id="MobiDB-lite"/>
    </source>
</evidence>
<name>A0A5N7MGN6_9HYPH</name>
<evidence type="ECO:0000313" key="4">
    <source>
        <dbReference type="Proteomes" id="UP000403266"/>
    </source>
</evidence>
<proteinExistence type="predicted"/>
<dbReference type="PANTHER" id="PTHR36121">
    <property type="entry name" value="PROTEIN SXY"/>
    <property type="match status" value="1"/>
</dbReference>
<evidence type="ECO:0000259" key="2">
    <source>
        <dbReference type="Pfam" id="PF04993"/>
    </source>
</evidence>
<gene>
    <name evidence="3" type="ORF">FS320_13630</name>
</gene>
<dbReference type="Gene3D" id="3.30.1460.30">
    <property type="entry name" value="YgaC/TfoX-N like chaperone"/>
    <property type="match status" value="1"/>
</dbReference>
<sequence>MDAEDLRDIFRGLGPVQIRRMFGGQGVYQGELMFALVASDELYLKVDDESIGFFRDLGSRPFAYEIRDGRKSIMSYWLMPESALDDPDEAAQLANMALAAARRAKSAHPRKGGKAAPRRKVRKKASEPVT</sequence>
<keyword evidence="4" id="KW-1185">Reference proteome</keyword>
<dbReference type="AlphaFoldDB" id="A0A5N7MGN6"/>
<accession>A0A5N7MGN6</accession>
<dbReference type="Proteomes" id="UP000403266">
    <property type="component" value="Unassembled WGS sequence"/>
</dbReference>
<reference evidence="3 4" key="1">
    <citation type="journal article" date="2019" name="Syst. Appl. Microbiol.">
        <title>Microvirga tunisiensis sp. nov., a root nodule symbiotic bacterium isolated from Lupinus micranthus and L. luteus grown in Northern Tunisia.</title>
        <authorList>
            <person name="Msaddak A."/>
            <person name="Rejili M."/>
            <person name="Duran D."/>
            <person name="Mars M."/>
            <person name="Palacios J.M."/>
            <person name="Ruiz-Argueso T."/>
            <person name="Rey L."/>
            <person name="Imperial J."/>
        </authorList>
    </citation>
    <scope>NUCLEOTIDE SEQUENCE [LARGE SCALE GENOMIC DNA]</scope>
    <source>
        <strain evidence="3 4">Lmie10</strain>
    </source>
</reference>
<evidence type="ECO:0000313" key="3">
    <source>
        <dbReference type="EMBL" id="MPR26241.1"/>
    </source>
</evidence>
<dbReference type="InterPro" id="IPR047525">
    <property type="entry name" value="TfoX-like"/>
</dbReference>
<dbReference type="SUPFAM" id="SSF159894">
    <property type="entry name" value="YgaC/TfoX-N like"/>
    <property type="match status" value="1"/>
</dbReference>
<feature type="domain" description="TfoX N-terminal" evidence="2">
    <location>
        <begin position="8"/>
        <end position="101"/>
    </location>
</feature>
<dbReference type="Pfam" id="PF04993">
    <property type="entry name" value="TfoX_N"/>
    <property type="match status" value="1"/>
</dbReference>
<feature type="compositionally biased region" description="Basic residues" evidence="1">
    <location>
        <begin position="102"/>
        <end position="123"/>
    </location>
</feature>
<dbReference type="InterPro" id="IPR007076">
    <property type="entry name" value="TfoX_N"/>
</dbReference>